<dbReference type="Proteomes" id="UP000282837">
    <property type="component" value="Unassembled WGS sequence"/>
</dbReference>
<evidence type="ECO:0000256" key="1">
    <source>
        <dbReference type="ARBA" id="ARBA00004571"/>
    </source>
</evidence>
<dbReference type="PANTHER" id="PTHR47234:SF3">
    <property type="entry name" value="SECRETIN_TONB SHORT N-TERMINAL DOMAIN-CONTAINING PROTEIN"/>
    <property type="match status" value="1"/>
</dbReference>
<comment type="similarity">
    <text evidence="8 9">Belongs to the TonB-dependent receptor family.</text>
</comment>
<dbReference type="Gene3D" id="2.170.130.10">
    <property type="entry name" value="TonB-dependent receptor, plug domain"/>
    <property type="match status" value="1"/>
</dbReference>
<dbReference type="AlphaFoldDB" id="A0A437MXF4"/>
<reference evidence="12 13" key="1">
    <citation type="submission" date="2019-01" db="EMBL/GenBank/DDBJ databases">
        <authorList>
            <person name="Chen W.-M."/>
        </authorList>
    </citation>
    <scope>NUCLEOTIDE SEQUENCE [LARGE SCALE GENOMIC DNA]</scope>
    <source>
        <strain evidence="12 13">FSY-9</strain>
    </source>
</reference>
<evidence type="ECO:0000256" key="8">
    <source>
        <dbReference type="PROSITE-ProRule" id="PRU01360"/>
    </source>
</evidence>
<keyword evidence="3 8" id="KW-1134">Transmembrane beta strand</keyword>
<evidence type="ECO:0000256" key="7">
    <source>
        <dbReference type="ARBA" id="ARBA00023237"/>
    </source>
</evidence>
<dbReference type="Gene3D" id="2.40.170.20">
    <property type="entry name" value="TonB-dependent receptor, beta-barrel domain"/>
    <property type="match status" value="1"/>
</dbReference>
<dbReference type="InterPro" id="IPR036942">
    <property type="entry name" value="Beta-barrel_TonB_sf"/>
</dbReference>
<dbReference type="InterPro" id="IPR012910">
    <property type="entry name" value="Plug_dom"/>
</dbReference>
<dbReference type="PROSITE" id="PS52016">
    <property type="entry name" value="TONB_DEPENDENT_REC_3"/>
    <property type="match status" value="1"/>
</dbReference>
<organism evidence="12 13">
    <name type="scientific">Novosphingobium umbonatum</name>
    <dbReference type="NCBI Taxonomy" id="1908524"/>
    <lineage>
        <taxon>Bacteria</taxon>
        <taxon>Pseudomonadati</taxon>
        <taxon>Pseudomonadota</taxon>
        <taxon>Alphaproteobacteria</taxon>
        <taxon>Sphingomonadales</taxon>
        <taxon>Sphingomonadaceae</taxon>
        <taxon>Novosphingobium</taxon>
    </lineage>
</organism>
<protein>
    <submittedName>
        <fullName evidence="12">TonB-dependent receptor</fullName>
    </submittedName>
</protein>
<evidence type="ECO:0000256" key="3">
    <source>
        <dbReference type="ARBA" id="ARBA00022452"/>
    </source>
</evidence>
<name>A0A437MXF4_9SPHN</name>
<dbReference type="InterPro" id="IPR037066">
    <property type="entry name" value="Plug_dom_sf"/>
</dbReference>
<proteinExistence type="inferred from homology"/>
<evidence type="ECO:0000256" key="6">
    <source>
        <dbReference type="ARBA" id="ARBA00023136"/>
    </source>
</evidence>
<dbReference type="InterPro" id="IPR039426">
    <property type="entry name" value="TonB-dep_rcpt-like"/>
</dbReference>
<evidence type="ECO:0000256" key="5">
    <source>
        <dbReference type="ARBA" id="ARBA00023077"/>
    </source>
</evidence>
<sequence>MSRQQALSKLLAGSPLALRKDDGKTIILGKSENRNPPVSQADSDIVVTGTRDRAQTTFTALSPVDSFSREQTRSTVTSRLDETLTSLVPGFAVRRLPASDGPEFIRPATMNGLDGDKTLVMLNGKRFHRSAFLNSGGTQAVDLAQIPNFAIGKLEVLRDGASAQYGSDAIAGVINVILDKKAGFSAYAQGSSYTAGDGVQGQGGLHYGYVAGNGGHLALTAEFTRTGATSRSAQRPDAITFTNSTGIAVNNPVQRWGNPSVGALKFAVDAALPVSETIEAYSFATAGQSHGWADINWRNPSTQTSVYKTVAAFPGWNASQIYPNGFTPSEGIKARDVQSVAGLRGGKGKALNWDLAASYGSNATNFYLNHSINASLGPNSPTSFHLGRNVQQEFNLTADAVYRWNTDVLPEPVNIAFGAERRVETFRIRAGEYASYAVGAGAAYGLAGGANGFPGFAPNQAGSWSQKSYAGYLDIEAKLAPTWTVEAAMRDEHFDSFGNNFTYKLASRLELTSSFALRGSFATGFKAPTPAQLYSTSTTQGLDTTTLLLYTTGRLGTDNAVARYFGAKALTPETSKTMRGGVVWKAGRALSGSLDAFQINVDNRFSLSSNYTLTSALKTQLVAAGLAQAADYTSISFFTNDYSTRTRGVDFNLAYLDRMGPGDLNASLALSFIETKAETGSVSASATTRILFEQRIPKQNAVINLGYKLGRWQLNTRARYYGPWTDSSGNAAGDIFQRFGGITFFDASLAFRLNDRVQMKLGAENLLDTYPAKATYQASRGIVYSRNAPYDTNGANIYGRLDLTF</sequence>
<evidence type="ECO:0000313" key="13">
    <source>
        <dbReference type="Proteomes" id="UP000282837"/>
    </source>
</evidence>
<evidence type="ECO:0000259" key="10">
    <source>
        <dbReference type="Pfam" id="PF00593"/>
    </source>
</evidence>
<keyword evidence="2 8" id="KW-0813">Transport</keyword>
<keyword evidence="12" id="KW-0675">Receptor</keyword>
<dbReference type="GO" id="GO:0009279">
    <property type="term" value="C:cell outer membrane"/>
    <property type="evidence" value="ECO:0007669"/>
    <property type="project" value="UniProtKB-SubCell"/>
</dbReference>
<evidence type="ECO:0000256" key="9">
    <source>
        <dbReference type="RuleBase" id="RU003357"/>
    </source>
</evidence>
<evidence type="ECO:0000256" key="4">
    <source>
        <dbReference type="ARBA" id="ARBA00022692"/>
    </source>
</evidence>
<gene>
    <name evidence="12" type="ORF">EOE18_17265</name>
</gene>
<accession>A0A437MXF4</accession>
<dbReference type="EMBL" id="SACO01000021">
    <property type="protein sequence ID" value="RVU02323.1"/>
    <property type="molecule type" value="Genomic_DNA"/>
</dbReference>
<dbReference type="PANTHER" id="PTHR47234">
    <property type="match status" value="1"/>
</dbReference>
<keyword evidence="13" id="KW-1185">Reference proteome</keyword>
<dbReference type="SUPFAM" id="SSF56935">
    <property type="entry name" value="Porins"/>
    <property type="match status" value="1"/>
</dbReference>
<evidence type="ECO:0000313" key="12">
    <source>
        <dbReference type="EMBL" id="RVU02323.1"/>
    </source>
</evidence>
<keyword evidence="4 8" id="KW-0812">Transmembrane</keyword>
<feature type="domain" description="TonB-dependent receptor-like beta-barrel" evidence="10">
    <location>
        <begin position="296"/>
        <end position="766"/>
    </location>
</feature>
<comment type="caution">
    <text evidence="12">The sequence shown here is derived from an EMBL/GenBank/DDBJ whole genome shotgun (WGS) entry which is preliminary data.</text>
</comment>
<keyword evidence="6 8" id="KW-0472">Membrane</keyword>
<dbReference type="Pfam" id="PF07715">
    <property type="entry name" value="Plug"/>
    <property type="match status" value="1"/>
</dbReference>
<dbReference type="InterPro" id="IPR000531">
    <property type="entry name" value="Beta-barrel_TonB"/>
</dbReference>
<dbReference type="Pfam" id="PF00593">
    <property type="entry name" value="TonB_dep_Rec_b-barrel"/>
    <property type="match status" value="1"/>
</dbReference>
<feature type="domain" description="TonB-dependent receptor plug" evidence="11">
    <location>
        <begin position="60"/>
        <end position="173"/>
    </location>
</feature>
<keyword evidence="7 8" id="KW-0998">Cell outer membrane</keyword>
<evidence type="ECO:0000256" key="2">
    <source>
        <dbReference type="ARBA" id="ARBA00022448"/>
    </source>
</evidence>
<comment type="subcellular location">
    <subcellularLocation>
        <location evidence="1 8">Cell outer membrane</location>
        <topology evidence="1 8">Multi-pass membrane protein</topology>
    </subcellularLocation>
</comment>
<evidence type="ECO:0000259" key="11">
    <source>
        <dbReference type="Pfam" id="PF07715"/>
    </source>
</evidence>
<dbReference type="OrthoDB" id="7051241at2"/>
<keyword evidence="5 9" id="KW-0798">TonB box</keyword>